<gene>
    <name evidence="6" type="ordered locus">SCATT_p02470</name>
</gene>
<dbReference type="EMBL" id="CP003229">
    <property type="protein sequence ID" value="AEW98440.1"/>
    <property type="molecule type" value="Genomic_DNA"/>
</dbReference>
<dbReference type="PANTHER" id="PTHR42804">
    <property type="entry name" value="ALDEHYDE DEHYDROGENASE"/>
    <property type="match status" value="1"/>
</dbReference>
<evidence type="ECO:0000313" key="7">
    <source>
        <dbReference type="Proteomes" id="UP000007842"/>
    </source>
</evidence>
<dbReference type="OrthoDB" id="6882680at2"/>
<dbReference type="KEGG" id="scy:SCATT_p02470"/>
<dbReference type="InterPro" id="IPR016162">
    <property type="entry name" value="Ald_DH_N"/>
</dbReference>
<evidence type="ECO:0000259" key="5">
    <source>
        <dbReference type="Pfam" id="PF00171"/>
    </source>
</evidence>
<dbReference type="Proteomes" id="UP000007842">
    <property type="component" value="Plasmid pSCATT"/>
</dbReference>
<dbReference type="Pfam" id="PF00171">
    <property type="entry name" value="Aldedh"/>
    <property type="match status" value="1"/>
</dbReference>
<sequence>MTRFGDHLYVAGGRCASDGTARLTVVNPATEQPLGRAAEGTAGDVDRAVTAARAALPDWSGRPGEERAALMEALAELVTGRAEEIAALVTAENGMPLAFSARFNPQALAHQLRYFAGLARTTPVESRRTGHAGSVLVRREAAGVAGLVVPWNYPLALIGMKLGPALAAGCTVVLKPAPETPFDALLLAELASEAGLPPGVFNVVTGGAATGRALVAHPGVGKVAFTGSTAAGRAIAKACAERLVPVTLELGGKSAAVVLADADPAAVAAGLGFLGFANAGQSCYLNSRVLVPRRRYAEFTEVLRGVAEGFRLGDPTAPETTMGPLVTARQRERVAARVEEAVAEGARLVTGGRPPKEQPTGWFYEPTVLAGVTPDMAVFREEVFGPVVAVVPYDGEDEAVALANDSRYGLAGSVWTADPEHGLELARRVETGSIGVNGWAMDTVAPFGGRKDSGLGYENGPEGLDAYVRLKSVVLPG</sequence>
<dbReference type="PATRIC" id="fig|1003195.11.peg.1432"/>
<feature type="domain" description="Aldehyde dehydrogenase" evidence="5">
    <location>
        <begin position="21"/>
        <end position="473"/>
    </location>
</feature>
<geneLocation type="plasmid" evidence="6 7">
    <name>pSCATT</name>
</geneLocation>
<keyword evidence="2 4" id="KW-0560">Oxidoreductase</keyword>
<evidence type="ECO:0000313" key="6">
    <source>
        <dbReference type="EMBL" id="AEW98440.1"/>
    </source>
</evidence>
<dbReference type="CDD" id="cd07139">
    <property type="entry name" value="ALDH_AldA-Rv0768"/>
    <property type="match status" value="1"/>
</dbReference>
<dbReference type="KEGG" id="sct:SCAT_p1481"/>
<evidence type="ECO:0000256" key="1">
    <source>
        <dbReference type="ARBA" id="ARBA00009986"/>
    </source>
</evidence>
<dbReference type="InterPro" id="IPR029510">
    <property type="entry name" value="Ald_DH_CS_GLU"/>
</dbReference>
<dbReference type="Gene3D" id="3.40.605.10">
    <property type="entry name" value="Aldehyde Dehydrogenase, Chain A, domain 1"/>
    <property type="match status" value="1"/>
</dbReference>
<dbReference type="SUPFAM" id="SSF53720">
    <property type="entry name" value="ALDH-like"/>
    <property type="match status" value="1"/>
</dbReference>
<keyword evidence="7" id="KW-1185">Reference proteome</keyword>
<evidence type="ECO:0000256" key="3">
    <source>
        <dbReference type="PROSITE-ProRule" id="PRU10007"/>
    </source>
</evidence>
<dbReference type="Gene3D" id="3.40.309.10">
    <property type="entry name" value="Aldehyde Dehydrogenase, Chain A, domain 2"/>
    <property type="match status" value="1"/>
</dbReference>
<dbReference type="RefSeq" id="WP_014151928.1">
    <property type="nucleotide sequence ID" value="NC_016113.1"/>
</dbReference>
<accession>F8JKR7</accession>
<organism evidence="6 7">
    <name type="scientific">Streptantibioticus cattleyicolor (strain ATCC 35852 / DSM 46488 / JCM 4925 / NBRC 14057 / NRRL 8057)</name>
    <name type="common">Streptomyces cattleya</name>
    <dbReference type="NCBI Taxonomy" id="1003195"/>
    <lineage>
        <taxon>Bacteria</taxon>
        <taxon>Bacillati</taxon>
        <taxon>Actinomycetota</taxon>
        <taxon>Actinomycetes</taxon>
        <taxon>Kitasatosporales</taxon>
        <taxon>Streptomycetaceae</taxon>
        <taxon>Streptantibioticus</taxon>
    </lineage>
</organism>
<protein>
    <submittedName>
        <fullName evidence="6">Aldehyde dehydrogenase</fullName>
    </submittedName>
</protein>
<dbReference type="InterPro" id="IPR015590">
    <property type="entry name" value="Aldehyde_DH_dom"/>
</dbReference>
<dbReference type="HOGENOM" id="CLU_005391_0_0_11"/>
<keyword evidence="6" id="KW-0614">Plasmid</keyword>
<dbReference type="PROSITE" id="PS00687">
    <property type="entry name" value="ALDEHYDE_DEHYDR_GLU"/>
    <property type="match status" value="1"/>
</dbReference>
<dbReference type="AlphaFoldDB" id="F8JKR7"/>
<accession>G8XEY9</accession>
<dbReference type="GO" id="GO:0016620">
    <property type="term" value="F:oxidoreductase activity, acting on the aldehyde or oxo group of donors, NAD or NADP as acceptor"/>
    <property type="evidence" value="ECO:0007669"/>
    <property type="project" value="InterPro"/>
</dbReference>
<dbReference type="FunFam" id="3.40.605.10:FF:000007">
    <property type="entry name" value="NAD/NADP-dependent betaine aldehyde dehydrogenase"/>
    <property type="match status" value="1"/>
</dbReference>
<name>F8JKR7_STREN</name>
<dbReference type="InterPro" id="IPR016163">
    <property type="entry name" value="Ald_DH_C"/>
</dbReference>
<dbReference type="FunFam" id="3.40.309.10:FF:000009">
    <property type="entry name" value="Aldehyde dehydrogenase A"/>
    <property type="match status" value="1"/>
</dbReference>
<reference evidence="7" key="1">
    <citation type="submission" date="2011-12" db="EMBL/GenBank/DDBJ databases">
        <title>Complete genome sequence of Streptomyces cattleya strain DSM 46488.</title>
        <authorList>
            <person name="Ou H.-Y."/>
            <person name="Li P."/>
            <person name="Zhao C."/>
            <person name="O'Hagan D."/>
            <person name="Deng Z."/>
        </authorList>
    </citation>
    <scope>NUCLEOTIDE SEQUENCE [LARGE SCALE GENOMIC DNA]</scope>
    <source>
        <strain evidence="7">ATCC 35852 / DSM 46488 / JCM 4925 / NBRC 14057 / NRRL 8057</strain>
        <plasmid evidence="7">Plasmid pSCATT</plasmid>
    </source>
</reference>
<comment type="similarity">
    <text evidence="1 4">Belongs to the aldehyde dehydrogenase family.</text>
</comment>
<dbReference type="PANTHER" id="PTHR42804:SF1">
    <property type="entry name" value="ALDEHYDE DEHYDROGENASE-RELATED"/>
    <property type="match status" value="1"/>
</dbReference>
<feature type="active site" evidence="3">
    <location>
        <position position="249"/>
    </location>
</feature>
<dbReference type="InterPro" id="IPR016161">
    <property type="entry name" value="Ald_DH/histidinol_DH"/>
</dbReference>
<evidence type="ECO:0000256" key="2">
    <source>
        <dbReference type="ARBA" id="ARBA00023002"/>
    </source>
</evidence>
<proteinExistence type="inferred from homology"/>
<evidence type="ECO:0000256" key="4">
    <source>
        <dbReference type="RuleBase" id="RU003345"/>
    </source>
</evidence>